<sequence>MARQYPITNASDPLQESRQARLKLANEGELPSGMLREEIDASWRRSLGHGLDCLQDEQVGLGTQQGLDLRSLLEHNRLLIDAVAPELDYLVKR</sequence>
<dbReference type="InterPro" id="IPR029016">
    <property type="entry name" value="GAF-like_dom_sf"/>
</dbReference>
<dbReference type="EMBL" id="AP022227">
    <property type="protein sequence ID" value="BBT40045.1"/>
    <property type="molecule type" value="Genomic_DNA"/>
</dbReference>
<organism evidence="1 2">
    <name type="scientific">Pseudomonas putida</name>
    <name type="common">Arthrobacter siderocapsulatus</name>
    <dbReference type="NCBI Taxonomy" id="303"/>
    <lineage>
        <taxon>Bacteria</taxon>
        <taxon>Pseudomonadati</taxon>
        <taxon>Pseudomonadota</taxon>
        <taxon>Gammaproteobacteria</taxon>
        <taxon>Pseudomonadales</taxon>
        <taxon>Pseudomonadaceae</taxon>
        <taxon>Pseudomonas</taxon>
    </lineage>
</organism>
<dbReference type="Gene3D" id="3.30.450.40">
    <property type="match status" value="1"/>
</dbReference>
<name>A0A6S5TX91_PSEPU</name>
<protein>
    <submittedName>
        <fullName evidence="1">Uncharacterized protein</fullName>
    </submittedName>
</protein>
<dbReference type="AlphaFoldDB" id="A0A6S5TX91"/>
<evidence type="ECO:0000313" key="2">
    <source>
        <dbReference type="Proteomes" id="UP000515680"/>
    </source>
</evidence>
<proteinExistence type="predicted"/>
<dbReference type="Proteomes" id="UP000515680">
    <property type="component" value="Chromosome"/>
</dbReference>
<dbReference type="RefSeq" id="WP_420029537.1">
    <property type="nucleotide sequence ID" value="NZ_AP022227.1"/>
</dbReference>
<evidence type="ECO:0000313" key="1">
    <source>
        <dbReference type="EMBL" id="BBT40045.1"/>
    </source>
</evidence>
<reference evidence="1 2" key="1">
    <citation type="submission" date="2019-12" db="EMBL/GenBank/DDBJ databases">
        <title>complete genome sequences of Pseudomonas putida str. WP8-W18-CRE-01 isolated from wastewater treatment plant effluent.</title>
        <authorList>
            <person name="Sekizuka T."/>
            <person name="Itokawa K."/>
            <person name="Yatsu K."/>
            <person name="Inamine Y."/>
            <person name="Kuroda M."/>
        </authorList>
    </citation>
    <scope>NUCLEOTIDE SEQUENCE [LARGE SCALE GENOMIC DNA]</scope>
    <source>
        <strain evidence="1 2">WP8-W18-CRE-01</strain>
    </source>
</reference>
<gene>
    <name evidence="1" type="ORF">WP8W18C01_23860</name>
</gene>
<accession>A0A6S5TX91</accession>